<evidence type="ECO:0000256" key="6">
    <source>
        <dbReference type="ARBA" id="ARBA00022989"/>
    </source>
</evidence>
<dbReference type="PROSITE" id="PS50920">
    <property type="entry name" value="SOLCAR"/>
    <property type="match status" value="1"/>
</dbReference>
<evidence type="ECO:0000313" key="12">
    <source>
        <dbReference type="Proteomes" id="UP000053558"/>
    </source>
</evidence>
<dbReference type="GO" id="GO:0015217">
    <property type="term" value="F:ADP transmembrane transporter activity"/>
    <property type="evidence" value="ECO:0007669"/>
    <property type="project" value="TreeGrafter"/>
</dbReference>
<dbReference type="AlphaFoldDB" id="A0A5M3MM89"/>
<proteinExistence type="inferred from homology"/>
<evidence type="ECO:0000256" key="4">
    <source>
        <dbReference type="ARBA" id="ARBA00022692"/>
    </source>
</evidence>
<dbReference type="InterPro" id="IPR052217">
    <property type="entry name" value="Mito/Peroxisomal_Carrier"/>
</dbReference>
<protein>
    <recommendedName>
        <fullName evidence="13">Mitochondrial carrier</fullName>
    </recommendedName>
</protein>
<dbReference type="OrthoDB" id="18574at2759"/>
<keyword evidence="12" id="KW-1185">Reference proteome</keyword>
<evidence type="ECO:0000256" key="5">
    <source>
        <dbReference type="ARBA" id="ARBA00022737"/>
    </source>
</evidence>
<dbReference type="Gene3D" id="1.50.40.10">
    <property type="entry name" value="Mitochondrial carrier domain"/>
    <property type="match status" value="1"/>
</dbReference>
<evidence type="ECO:0000256" key="9">
    <source>
        <dbReference type="RuleBase" id="RU000488"/>
    </source>
</evidence>
<feature type="transmembrane region" description="Helical" evidence="10">
    <location>
        <begin position="6"/>
        <end position="26"/>
    </location>
</feature>
<gene>
    <name evidence="11" type="ORF">CONPUDRAFT_154328</name>
</gene>
<comment type="similarity">
    <text evidence="2 9">Belongs to the mitochondrial carrier (TC 2.A.29) family.</text>
</comment>
<keyword evidence="5" id="KW-0677">Repeat</keyword>
<accession>A0A5M3MM89</accession>
<evidence type="ECO:0008006" key="13">
    <source>
        <dbReference type="Google" id="ProtNLM"/>
    </source>
</evidence>
<keyword evidence="6 10" id="KW-1133">Transmembrane helix</keyword>
<name>A0A5M3MM89_CONPW</name>
<keyword evidence="7 8" id="KW-0472">Membrane</keyword>
<evidence type="ECO:0000256" key="7">
    <source>
        <dbReference type="ARBA" id="ARBA00023136"/>
    </source>
</evidence>
<dbReference type="InterPro" id="IPR018108">
    <property type="entry name" value="MCP_transmembrane"/>
</dbReference>
<evidence type="ECO:0000256" key="8">
    <source>
        <dbReference type="PROSITE-ProRule" id="PRU00282"/>
    </source>
</evidence>
<organism evidence="11 12">
    <name type="scientific">Coniophora puteana (strain RWD-64-598)</name>
    <name type="common">Brown rot fungus</name>
    <dbReference type="NCBI Taxonomy" id="741705"/>
    <lineage>
        <taxon>Eukaryota</taxon>
        <taxon>Fungi</taxon>
        <taxon>Dikarya</taxon>
        <taxon>Basidiomycota</taxon>
        <taxon>Agaricomycotina</taxon>
        <taxon>Agaricomycetes</taxon>
        <taxon>Agaricomycetidae</taxon>
        <taxon>Boletales</taxon>
        <taxon>Coniophorineae</taxon>
        <taxon>Coniophoraceae</taxon>
        <taxon>Coniophora</taxon>
    </lineage>
</organism>
<evidence type="ECO:0000256" key="3">
    <source>
        <dbReference type="ARBA" id="ARBA00022448"/>
    </source>
</evidence>
<evidence type="ECO:0000256" key="2">
    <source>
        <dbReference type="ARBA" id="ARBA00006375"/>
    </source>
</evidence>
<dbReference type="GeneID" id="19203250"/>
<comment type="subcellular location">
    <subcellularLocation>
        <location evidence="1">Membrane</location>
        <topology evidence="1">Multi-pass membrane protein</topology>
    </subcellularLocation>
</comment>
<dbReference type="Proteomes" id="UP000053558">
    <property type="component" value="Unassembled WGS sequence"/>
</dbReference>
<feature type="repeat" description="Solcar" evidence="8">
    <location>
        <begin position="2"/>
        <end position="101"/>
    </location>
</feature>
<dbReference type="SUPFAM" id="SSF103506">
    <property type="entry name" value="Mitochondrial carrier"/>
    <property type="match status" value="1"/>
</dbReference>
<keyword evidence="3 9" id="KW-0813">Transport</keyword>
<dbReference type="RefSeq" id="XP_007769271.1">
    <property type="nucleotide sequence ID" value="XM_007771081.1"/>
</dbReference>
<dbReference type="PANTHER" id="PTHR45939:SF2">
    <property type="entry name" value="CARRIER PROTEIN, PUTATIVE (AFU_ORTHOLOGUE AFUA_2G13870)-RELATED"/>
    <property type="match status" value="1"/>
</dbReference>
<reference evidence="12" key="1">
    <citation type="journal article" date="2012" name="Science">
        <title>The Paleozoic origin of enzymatic lignin decomposition reconstructed from 31 fungal genomes.</title>
        <authorList>
            <person name="Floudas D."/>
            <person name="Binder M."/>
            <person name="Riley R."/>
            <person name="Barry K."/>
            <person name="Blanchette R.A."/>
            <person name="Henrissat B."/>
            <person name="Martinez A.T."/>
            <person name="Otillar R."/>
            <person name="Spatafora J.W."/>
            <person name="Yadav J.S."/>
            <person name="Aerts A."/>
            <person name="Benoit I."/>
            <person name="Boyd A."/>
            <person name="Carlson A."/>
            <person name="Copeland A."/>
            <person name="Coutinho P.M."/>
            <person name="de Vries R.P."/>
            <person name="Ferreira P."/>
            <person name="Findley K."/>
            <person name="Foster B."/>
            <person name="Gaskell J."/>
            <person name="Glotzer D."/>
            <person name="Gorecki P."/>
            <person name="Heitman J."/>
            <person name="Hesse C."/>
            <person name="Hori C."/>
            <person name="Igarashi K."/>
            <person name="Jurgens J.A."/>
            <person name="Kallen N."/>
            <person name="Kersten P."/>
            <person name="Kohler A."/>
            <person name="Kuees U."/>
            <person name="Kumar T.K.A."/>
            <person name="Kuo A."/>
            <person name="LaButti K."/>
            <person name="Larrondo L.F."/>
            <person name="Lindquist E."/>
            <person name="Ling A."/>
            <person name="Lombard V."/>
            <person name="Lucas S."/>
            <person name="Lundell T."/>
            <person name="Martin R."/>
            <person name="McLaughlin D.J."/>
            <person name="Morgenstern I."/>
            <person name="Morin E."/>
            <person name="Murat C."/>
            <person name="Nagy L.G."/>
            <person name="Nolan M."/>
            <person name="Ohm R.A."/>
            <person name="Patyshakuliyeva A."/>
            <person name="Rokas A."/>
            <person name="Ruiz-Duenas F.J."/>
            <person name="Sabat G."/>
            <person name="Salamov A."/>
            <person name="Samejima M."/>
            <person name="Schmutz J."/>
            <person name="Slot J.C."/>
            <person name="St John F."/>
            <person name="Stenlid J."/>
            <person name="Sun H."/>
            <person name="Sun S."/>
            <person name="Syed K."/>
            <person name="Tsang A."/>
            <person name="Wiebenga A."/>
            <person name="Young D."/>
            <person name="Pisabarro A."/>
            <person name="Eastwood D.C."/>
            <person name="Martin F."/>
            <person name="Cullen D."/>
            <person name="Grigoriev I.V."/>
            <person name="Hibbett D.S."/>
        </authorList>
    </citation>
    <scope>NUCLEOTIDE SEQUENCE [LARGE SCALE GENOMIC DNA]</scope>
    <source>
        <strain evidence="12">RWD-64-598 SS2</strain>
    </source>
</reference>
<dbReference type="GO" id="GO:0016020">
    <property type="term" value="C:membrane"/>
    <property type="evidence" value="ECO:0007669"/>
    <property type="project" value="UniProtKB-SubCell"/>
</dbReference>
<evidence type="ECO:0000313" key="11">
    <source>
        <dbReference type="EMBL" id="EIW80288.1"/>
    </source>
</evidence>
<comment type="caution">
    <text evidence="11">The sequence shown here is derived from an EMBL/GenBank/DDBJ whole genome shotgun (WGS) entry which is preliminary data.</text>
</comment>
<evidence type="ECO:0000256" key="1">
    <source>
        <dbReference type="ARBA" id="ARBA00004141"/>
    </source>
</evidence>
<sequence length="114" mass="12158">MPTPVQSFVGGAVASSIAVSILYPLILAKTLIQAARAAEASEGRSMSLSEAKRTATVRGVLVKTYQEGGVAALYRGLQSQIMKGIITQGVALMVKQRIEQLVVQAYLRRKGLAR</sequence>
<dbReference type="EMBL" id="JH711579">
    <property type="protein sequence ID" value="EIW80288.1"/>
    <property type="molecule type" value="Genomic_DNA"/>
</dbReference>
<dbReference type="KEGG" id="cput:CONPUDRAFT_154328"/>
<evidence type="ECO:0000256" key="10">
    <source>
        <dbReference type="SAM" id="Phobius"/>
    </source>
</evidence>
<dbReference type="PANTHER" id="PTHR45939">
    <property type="entry name" value="PEROXISOMAL MEMBRANE PROTEIN PMP34-RELATED"/>
    <property type="match status" value="1"/>
</dbReference>
<keyword evidence="4 8" id="KW-0812">Transmembrane</keyword>
<dbReference type="Pfam" id="PF00153">
    <property type="entry name" value="Mito_carr"/>
    <property type="match status" value="1"/>
</dbReference>
<dbReference type="InterPro" id="IPR023395">
    <property type="entry name" value="MCP_dom_sf"/>
</dbReference>